<dbReference type="SMART" id="SM00878">
    <property type="entry name" value="Biotin_carb_C"/>
    <property type="match status" value="1"/>
</dbReference>
<evidence type="ECO:0000256" key="2">
    <source>
        <dbReference type="ARBA" id="ARBA00004742"/>
    </source>
</evidence>
<evidence type="ECO:0000259" key="20">
    <source>
        <dbReference type="PROSITE" id="PS50991"/>
    </source>
</evidence>
<dbReference type="PROSITE" id="PS00188">
    <property type="entry name" value="BIOTIN"/>
    <property type="match status" value="1"/>
</dbReference>
<feature type="domain" description="Biotin carboxylation" evidence="19">
    <location>
        <begin position="46"/>
        <end position="494"/>
    </location>
</feature>
<dbReference type="NCBIfam" id="NF006761">
    <property type="entry name" value="PRK09282.1"/>
    <property type="match status" value="1"/>
</dbReference>
<evidence type="ECO:0000256" key="14">
    <source>
        <dbReference type="PIRSR" id="PIRSR001594-3"/>
    </source>
</evidence>
<dbReference type="InterPro" id="IPR000891">
    <property type="entry name" value="PYR_CT"/>
</dbReference>
<dbReference type="CDD" id="cd07937">
    <property type="entry name" value="DRE_TIM_PC_TC_5S"/>
    <property type="match status" value="1"/>
</dbReference>
<feature type="domain" description="Lipoyl-binding" evidence="17">
    <location>
        <begin position="1101"/>
        <end position="1175"/>
    </location>
</feature>
<dbReference type="Pfam" id="PF02786">
    <property type="entry name" value="CPSase_L_D2"/>
    <property type="match status" value="1"/>
</dbReference>
<evidence type="ECO:0000256" key="8">
    <source>
        <dbReference type="ARBA" id="ARBA00023267"/>
    </source>
</evidence>
<dbReference type="InterPro" id="IPR016185">
    <property type="entry name" value="PreATP-grasp_dom_sf"/>
</dbReference>
<dbReference type="PANTHER" id="PTHR43778">
    <property type="entry name" value="PYRUVATE CARBOXYLASE"/>
    <property type="match status" value="1"/>
</dbReference>
<dbReference type="GO" id="GO:0004075">
    <property type="term" value="F:biotin carboxylase activity"/>
    <property type="evidence" value="ECO:0007669"/>
    <property type="project" value="UniProtKB-EC"/>
</dbReference>
<dbReference type="PROSITE" id="PS50979">
    <property type="entry name" value="BC"/>
    <property type="match status" value="1"/>
</dbReference>
<keyword evidence="8 11" id="KW-0092">Biotin</keyword>
<feature type="binding site" evidence="13">
    <location>
        <position position="245"/>
    </location>
    <ligand>
        <name>ATP</name>
        <dbReference type="ChEBI" id="CHEBI:30616"/>
    </ligand>
</feature>
<keyword evidence="9" id="KW-0511">Multifunctional enzyme</keyword>
<keyword evidence="6 11" id="KW-0547">Nucleotide-binding</keyword>
<keyword evidence="22" id="KW-1185">Reference proteome</keyword>
<dbReference type="SUPFAM" id="SSF51569">
    <property type="entry name" value="Aldolase"/>
    <property type="match status" value="1"/>
</dbReference>
<comment type="catalytic activity">
    <reaction evidence="10">
        <text>N(6)-biotinyl-L-lysyl-[protein] + hydrogencarbonate + ATP = N(6)-carboxybiotinyl-L-lysyl-[protein] + ADP + phosphate + H(+)</text>
        <dbReference type="Rhea" id="RHEA:13501"/>
        <dbReference type="Rhea" id="RHEA-COMP:10505"/>
        <dbReference type="Rhea" id="RHEA-COMP:10506"/>
        <dbReference type="ChEBI" id="CHEBI:15378"/>
        <dbReference type="ChEBI" id="CHEBI:17544"/>
        <dbReference type="ChEBI" id="CHEBI:30616"/>
        <dbReference type="ChEBI" id="CHEBI:43474"/>
        <dbReference type="ChEBI" id="CHEBI:83144"/>
        <dbReference type="ChEBI" id="CHEBI:83145"/>
        <dbReference type="ChEBI" id="CHEBI:456216"/>
        <dbReference type="EC" id="6.3.4.14"/>
    </reaction>
    <physiologicalReaction direction="left-to-right" evidence="10">
        <dbReference type="Rhea" id="RHEA:13502"/>
    </physiologicalReaction>
</comment>
<evidence type="ECO:0000259" key="18">
    <source>
        <dbReference type="PROSITE" id="PS50975"/>
    </source>
</evidence>
<dbReference type="InterPro" id="IPR005479">
    <property type="entry name" value="CPAse_ATP-bd"/>
</dbReference>
<feature type="binding site" evidence="13">
    <location>
        <position position="649"/>
    </location>
    <ligand>
        <name>substrate</name>
    </ligand>
</feature>
<dbReference type="SUPFAM" id="SSF51230">
    <property type="entry name" value="Single hybrid motif"/>
    <property type="match status" value="1"/>
</dbReference>
<dbReference type="Gene3D" id="3.10.600.10">
    <property type="entry name" value="pyruvate carboxylase f1077a mutant domain"/>
    <property type="match status" value="1"/>
</dbReference>
<evidence type="ECO:0000256" key="11">
    <source>
        <dbReference type="PIRNR" id="PIRNR001594"/>
    </source>
</evidence>
<feature type="domain" description="Pyruvate carboxyltransferase" evidence="20">
    <location>
        <begin position="568"/>
        <end position="837"/>
    </location>
</feature>
<dbReference type="InterPro" id="IPR000089">
    <property type="entry name" value="Biotin_lipoyl"/>
</dbReference>
<dbReference type="OrthoDB" id="9760256at2"/>
<dbReference type="InterPro" id="IPR013785">
    <property type="entry name" value="Aldolase_TIM"/>
</dbReference>
<dbReference type="PIRSF" id="PIRSF001594">
    <property type="entry name" value="Pyruv_carbox"/>
    <property type="match status" value="1"/>
</dbReference>
<dbReference type="GO" id="GO:0005524">
    <property type="term" value="F:ATP binding"/>
    <property type="evidence" value="ECO:0007669"/>
    <property type="project" value="UniProtKB-UniRule"/>
</dbReference>
<dbReference type="EMBL" id="PTJO01000004">
    <property type="protein sequence ID" value="RNE48788.1"/>
    <property type="molecule type" value="Genomic_DNA"/>
</dbReference>
<dbReference type="PANTHER" id="PTHR43778:SF2">
    <property type="entry name" value="PYRUVATE CARBOXYLASE, MITOCHONDRIAL"/>
    <property type="match status" value="1"/>
</dbReference>
<comment type="catalytic activity">
    <reaction evidence="11">
        <text>hydrogencarbonate + pyruvate + ATP = oxaloacetate + ADP + phosphate + H(+)</text>
        <dbReference type="Rhea" id="RHEA:20844"/>
        <dbReference type="ChEBI" id="CHEBI:15361"/>
        <dbReference type="ChEBI" id="CHEBI:15378"/>
        <dbReference type="ChEBI" id="CHEBI:16452"/>
        <dbReference type="ChEBI" id="CHEBI:17544"/>
        <dbReference type="ChEBI" id="CHEBI:30616"/>
        <dbReference type="ChEBI" id="CHEBI:43474"/>
        <dbReference type="ChEBI" id="CHEBI:456216"/>
        <dbReference type="EC" id="6.4.1.1"/>
    </reaction>
</comment>
<name>A0A3M8K8J6_9CORY</name>
<dbReference type="InterPro" id="IPR011054">
    <property type="entry name" value="Rudment_hybrid_motif"/>
</dbReference>
<dbReference type="GO" id="GO:0006094">
    <property type="term" value="P:gluconeogenesis"/>
    <property type="evidence" value="ECO:0007669"/>
    <property type="project" value="UniProtKB-UniPathway"/>
</dbReference>
<feature type="binding site" evidence="13">
    <location>
        <position position="911"/>
    </location>
    <ligand>
        <name>substrate</name>
    </ligand>
</feature>
<dbReference type="Proteomes" id="UP000266975">
    <property type="component" value="Unassembled WGS sequence"/>
</dbReference>
<evidence type="ECO:0000256" key="6">
    <source>
        <dbReference type="ARBA" id="ARBA00022741"/>
    </source>
</evidence>
<feature type="binding site" evidence="14">
    <location>
        <position position="776"/>
    </location>
    <ligand>
        <name>Mn(2+)</name>
        <dbReference type="ChEBI" id="CHEBI:29035"/>
    </ligand>
</feature>
<dbReference type="SUPFAM" id="SSF89000">
    <property type="entry name" value="post-HMGL domain-like"/>
    <property type="match status" value="1"/>
</dbReference>
<evidence type="ECO:0000259" key="19">
    <source>
        <dbReference type="PROSITE" id="PS50979"/>
    </source>
</evidence>
<comment type="caution">
    <text evidence="21">The sequence shown here is derived from an EMBL/GenBank/DDBJ whole genome shotgun (WGS) entry which is preliminary data.</text>
</comment>
<dbReference type="PROSITE" id="PS50975">
    <property type="entry name" value="ATP_GRASP"/>
    <property type="match status" value="1"/>
</dbReference>
<evidence type="ECO:0000256" key="13">
    <source>
        <dbReference type="PIRSR" id="PIRSR001594-2"/>
    </source>
</evidence>
<dbReference type="PROSITE" id="PS50968">
    <property type="entry name" value="BIOTINYL_LIPOYL"/>
    <property type="match status" value="1"/>
</dbReference>
<feature type="binding site" evidence="14">
    <location>
        <position position="778"/>
    </location>
    <ligand>
        <name>Mn(2+)</name>
        <dbReference type="ChEBI" id="CHEBI:29035"/>
    </ligand>
</feature>
<keyword evidence="7 11" id="KW-0067">ATP-binding</keyword>
<dbReference type="GO" id="GO:0005737">
    <property type="term" value="C:cytoplasm"/>
    <property type="evidence" value="ECO:0007669"/>
    <property type="project" value="TreeGrafter"/>
</dbReference>
<dbReference type="SUPFAM" id="SSF51246">
    <property type="entry name" value="Rudiment single hybrid motif"/>
    <property type="match status" value="1"/>
</dbReference>
<evidence type="ECO:0000313" key="22">
    <source>
        <dbReference type="Proteomes" id="UP000266975"/>
    </source>
</evidence>
<feature type="active site" evidence="12">
    <location>
        <position position="337"/>
    </location>
</feature>
<dbReference type="InterPro" id="IPR005930">
    <property type="entry name" value="Pyruv_COase"/>
</dbReference>
<dbReference type="CDD" id="cd06850">
    <property type="entry name" value="biotinyl_domain"/>
    <property type="match status" value="1"/>
</dbReference>
<dbReference type="SUPFAM" id="SSF56059">
    <property type="entry name" value="Glutathione synthetase ATP-binding domain-like"/>
    <property type="match status" value="1"/>
</dbReference>
<organism evidence="21 22">
    <name type="scientific">Corynebacterium alimapuense</name>
    <dbReference type="NCBI Taxonomy" id="1576874"/>
    <lineage>
        <taxon>Bacteria</taxon>
        <taxon>Bacillati</taxon>
        <taxon>Actinomycetota</taxon>
        <taxon>Actinomycetes</taxon>
        <taxon>Mycobacteriales</taxon>
        <taxon>Corynebacteriaceae</taxon>
        <taxon>Corynebacterium</taxon>
    </lineage>
</organism>
<feature type="binding site" evidence="14">
    <location>
        <position position="577"/>
    </location>
    <ligand>
        <name>Mn(2+)</name>
        <dbReference type="ChEBI" id="CHEBI:29035"/>
    </ligand>
</feature>
<dbReference type="Pfam" id="PF02436">
    <property type="entry name" value="PYC_OADA"/>
    <property type="match status" value="1"/>
</dbReference>
<dbReference type="PROSITE" id="PS50991">
    <property type="entry name" value="PYR_CT"/>
    <property type="match status" value="1"/>
</dbReference>
<dbReference type="AlphaFoldDB" id="A0A3M8K8J6"/>
<dbReference type="FunFam" id="2.40.50.100:FF:000003">
    <property type="entry name" value="Acetyl-CoA carboxylase biotin carboxyl carrier protein"/>
    <property type="match status" value="1"/>
</dbReference>
<protein>
    <recommendedName>
        <fullName evidence="11">Pyruvate carboxylase</fullName>
        <ecNumber evidence="11">6.4.1.1</ecNumber>
    </recommendedName>
</protein>
<dbReference type="InterPro" id="IPR001882">
    <property type="entry name" value="Biotin_BS"/>
</dbReference>
<proteinExistence type="predicted"/>
<evidence type="ECO:0000256" key="15">
    <source>
        <dbReference type="PIRSR" id="PIRSR001594-4"/>
    </source>
</evidence>
<dbReference type="Pfam" id="PF02785">
    <property type="entry name" value="Biotin_carb_C"/>
    <property type="match status" value="1"/>
</dbReference>
<sequence>MSLRISCLLLWNLSFDCAGFADKYRLPQLVSPLERTHTVATTSLPAFNKVLVANRGEIAVRAFRAAFETGSATVAVYPLEDRNSFHRSFASEAVRIGTEGSPVKAYLDIDEIIRAAKKTHADAVYPGYGFLSENAQLARECAENGLTFIGPSPETLDLTGDKSAAVEAAKAAGLPVLQDSEPSTDIDTLVKASADFIYPIFVKAVAGGGGRGMRFVGTPEELPQLAAEASREAAAAFGDGNVYLERAVINPQHIEVQILGDHSGDVIHLFERDCSLQRRHQKVVEIAPAQHLDPKLRDQICADAVAFCRKIGYYGAGTVEFLVDEKGNHVFIEMNPRIQVEHTVTEEVTSIDLVKAQMNIAAGATLKELGLTQDKIKLHGAALQCRITTEDPANNFRPDTGTITAYRSPGGAGVRLDGAASLGGEISPNFDSMLVKMTCRGATFDIAVARAQRALNEFTVSGVATNIGFLRALLREEDFQHKRIATSFIAEHSQLLAAPPADDEPGRILDYLADVTVNHPHGKRPTEVRPQRKLPPASDAPMPRGSRDLLRDLGPKKFAQNLREQDALAVTDTTFRDAHQSLLATRIRSSALVAAAQHVGRLTPQLLSVEAWGGATYDVAMRFLYEDPWQRLDSLREAMPNVNIQMLLRGRNTVGYTPYPDSVCRAFVNEAADSGVDIFRIFDALNDVDQMRPAIDAVLETNTTVAEVAMAYSGNLLDPKEELYTLDYYLRLAEEIVGTGAHVLAIKDMAGLLRPAAATKLVTALRREFDLPVHVHTHDTAGGQLATYFAAAQAGADAVDGASAPLAGTTSQPSLSAIVAAFADTHRDTGLSLDAVSDMEPYWEAVRQLYAPFEAGVPGPTGRVYRHEIPGGQLSNLRTQAKALGLGDRFELIEDYYAAVNDMLGRPTKVTPSSKVVGDLALHLVGAGVDPADFASDPQRYDIPDSVIDFLRGDLGNPPGGWPLLREKALAGRGDRQHKLAEVSDDAAQKLQSDDRWTRRNTLHNLLFPKQAAEFAEHRRQFGNTSALEDRVFFYGLKEGEESIIRFASDTETPPMVVRLDAVGEPDAKGMRQVVANVNGQIRPVKVRDRSVESVTASAEKADASITGHVAAPFAGVVSVTAKVGDEVKAGDPVAIIEAMKMEATITATIDGTIERVALAQATKVEGGDLIVVIS</sequence>
<keyword evidence="21" id="KW-0670">Pyruvate</keyword>
<dbReference type="InterPro" id="IPR005481">
    <property type="entry name" value="BC-like_N"/>
</dbReference>
<dbReference type="InterPro" id="IPR011761">
    <property type="entry name" value="ATP-grasp"/>
</dbReference>
<evidence type="ECO:0000256" key="9">
    <source>
        <dbReference type="ARBA" id="ARBA00023268"/>
    </source>
</evidence>
<dbReference type="InterPro" id="IPR003379">
    <property type="entry name" value="Carboxylase_cons_dom"/>
</dbReference>
<evidence type="ECO:0000256" key="4">
    <source>
        <dbReference type="ARBA" id="ARBA00022598"/>
    </source>
</evidence>
<dbReference type="NCBIfam" id="TIGR01235">
    <property type="entry name" value="pyruv_carbox"/>
    <property type="match status" value="1"/>
</dbReference>
<dbReference type="InterPro" id="IPR011053">
    <property type="entry name" value="Single_hybrid_motif"/>
</dbReference>
<dbReference type="PROSITE" id="PS00867">
    <property type="entry name" value="CPSASE_2"/>
    <property type="match status" value="1"/>
</dbReference>
<keyword evidence="4 11" id="KW-0436">Ligase</keyword>
<feature type="modified residue" description="N6-carboxylysine" evidence="15">
    <location>
        <position position="747"/>
    </location>
</feature>
<evidence type="ECO:0000313" key="21">
    <source>
        <dbReference type="EMBL" id="RNE48788.1"/>
    </source>
</evidence>
<dbReference type="InterPro" id="IPR011764">
    <property type="entry name" value="Biotin_carboxylation_dom"/>
</dbReference>
<dbReference type="Gene3D" id="2.40.50.100">
    <property type="match status" value="1"/>
</dbReference>
<dbReference type="InterPro" id="IPR055268">
    <property type="entry name" value="PCB-like"/>
</dbReference>
<feature type="modified residue" description="N6-biotinyllysine" evidence="15">
    <location>
        <position position="1141"/>
    </location>
</feature>
<keyword evidence="5 14" id="KW-0479">Metal-binding</keyword>
<comment type="cofactor">
    <cofactor evidence="1 11">
        <name>biotin</name>
        <dbReference type="ChEBI" id="CHEBI:57586"/>
    </cofactor>
</comment>
<feature type="binding site" evidence="13">
    <location>
        <position position="162"/>
    </location>
    <ligand>
        <name>ATP</name>
        <dbReference type="ChEBI" id="CHEBI:30616"/>
    </ligand>
</feature>
<reference evidence="21 22" key="1">
    <citation type="submission" date="2018-02" db="EMBL/GenBank/DDBJ databases">
        <title>Corynebacterium alimpuense sp. nov., a marine obligate actinomycete isolated from sediments of Valparaiso bay, Chile.</title>
        <authorList>
            <person name="Claverias F."/>
            <person name="Gonzales-Siles L."/>
            <person name="Salva-Serra F."/>
            <person name="Inganaes E."/>
            <person name="Molin K."/>
            <person name="Cumsille A."/>
            <person name="Undabarrena A."/>
            <person name="Couve E."/>
            <person name="Moore E.R.B."/>
            <person name="Gomila M."/>
            <person name="Camara B."/>
        </authorList>
    </citation>
    <scope>NUCLEOTIDE SEQUENCE [LARGE SCALE GENOMIC DNA]</scope>
    <source>
        <strain evidence="21 22">CCUG 69366</strain>
    </source>
</reference>
<dbReference type="GO" id="GO:0046872">
    <property type="term" value="F:metal ion binding"/>
    <property type="evidence" value="ECO:0007669"/>
    <property type="project" value="UniProtKB-KW"/>
</dbReference>
<evidence type="ECO:0000256" key="3">
    <source>
        <dbReference type="ARBA" id="ARBA00022432"/>
    </source>
</evidence>
<dbReference type="Gene3D" id="3.20.20.70">
    <property type="entry name" value="Aldolase class I"/>
    <property type="match status" value="1"/>
</dbReference>
<dbReference type="Pfam" id="PF00364">
    <property type="entry name" value="Biotin_lipoyl"/>
    <property type="match status" value="1"/>
</dbReference>
<evidence type="ECO:0000259" key="17">
    <source>
        <dbReference type="PROSITE" id="PS50968"/>
    </source>
</evidence>
<comment type="pathway">
    <text evidence="2">Carbohydrate biosynthesis; gluconeogenesis.</text>
</comment>
<feature type="binding site" description="via carbamate group" evidence="14">
    <location>
        <position position="747"/>
    </location>
    <ligand>
        <name>Mn(2+)</name>
        <dbReference type="ChEBI" id="CHEBI:29035"/>
    </ligand>
</feature>
<comment type="function">
    <text evidence="11">Catalyzes a 2-step reaction, involving the ATP-dependent carboxylation of the covalently attached biotin in the first step and the transfer of the carboxyl group to pyruvate in the second.</text>
</comment>
<evidence type="ECO:0000256" key="1">
    <source>
        <dbReference type="ARBA" id="ARBA00001953"/>
    </source>
</evidence>
<dbReference type="FunFam" id="3.20.20.70:FF:000120">
    <property type="entry name" value="Pyruvate carboxylase"/>
    <property type="match status" value="1"/>
</dbReference>
<dbReference type="Gene3D" id="3.30.470.20">
    <property type="entry name" value="ATP-grasp fold, B domain"/>
    <property type="match status" value="1"/>
</dbReference>
<evidence type="ECO:0000256" key="12">
    <source>
        <dbReference type="PIRSR" id="PIRSR001594-1"/>
    </source>
</evidence>
<feature type="region of interest" description="Disordered" evidence="16">
    <location>
        <begin position="519"/>
        <end position="546"/>
    </location>
</feature>
<dbReference type="NCBIfam" id="NF009554">
    <property type="entry name" value="PRK12999.1"/>
    <property type="match status" value="1"/>
</dbReference>
<evidence type="ECO:0000256" key="5">
    <source>
        <dbReference type="ARBA" id="ARBA00022723"/>
    </source>
</evidence>
<dbReference type="InterPro" id="IPR005482">
    <property type="entry name" value="Biotin_COase_C"/>
</dbReference>
<dbReference type="Pfam" id="PF00289">
    <property type="entry name" value="Biotin_carb_N"/>
    <property type="match status" value="1"/>
</dbReference>
<feature type="binding site" evidence="13">
    <location>
        <position position="280"/>
    </location>
    <ligand>
        <name>ATP</name>
        <dbReference type="ChEBI" id="CHEBI:30616"/>
    </ligand>
</feature>
<gene>
    <name evidence="21" type="ORF">C5L39_05635</name>
</gene>
<dbReference type="GO" id="GO:0004736">
    <property type="term" value="F:pyruvate carboxylase activity"/>
    <property type="evidence" value="ECO:0007669"/>
    <property type="project" value="UniProtKB-EC"/>
</dbReference>
<accession>A0A3M8K8J6</accession>
<dbReference type="SUPFAM" id="SSF52440">
    <property type="entry name" value="PreATP-grasp domain"/>
    <property type="match status" value="1"/>
</dbReference>
<evidence type="ECO:0000256" key="10">
    <source>
        <dbReference type="ARBA" id="ARBA00048501"/>
    </source>
</evidence>
<dbReference type="UniPathway" id="UPA00138"/>
<dbReference type="EC" id="6.4.1.1" evidence="11"/>
<evidence type="ECO:0000256" key="16">
    <source>
        <dbReference type="SAM" id="MobiDB-lite"/>
    </source>
</evidence>
<feature type="domain" description="ATP-grasp" evidence="18">
    <location>
        <begin position="166"/>
        <end position="362"/>
    </location>
</feature>
<keyword evidence="3" id="KW-0312">Gluconeogenesis</keyword>
<evidence type="ECO:0000256" key="7">
    <source>
        <dbReference type="ARBA" id="ARBA00022840"/>
    </source>
</evidence>
<dbReference type="Pfam" id="PF00682">
    <property type="entry name" value="HMGL-like"/>
    <property type="match status" value="1"/>
</dbReference>